<dbReference type="Proteomes" id="UP001235343">
    <property type="component" value="Unassembled WGS sequence"/>
</dbReference>
<feature type="transmembrane region" description="Helical" evidence="1">
    <location>
        <begin position="7"/>
        <end position="24"/>
    </location>
</feature>
<gene>
    <name evidence="2" type="ORF">QQS35_16070</name>
</gene>
<evidence type="ECO:0000313" key="2">
    <source>
        <dbReference type="EMBL" id="MDL4841954.1"/>
    </source>
</evidence>
<keyword evidence="1" id="KW-0812">Transmembrane</keyword>
<reference evidence="2 3" key="1">
    <citation type="submission" date="2023-06" db="EMBL/GenBank/DDBJ databases">
        <title>Aquibacillus rhizosphaerae LR5S19.</title>
        <authorList>
            <person name="Sun J.-Q."/>
        </authorList>
    </citation>
    <scope>NUCLEOTIDE SEQUENCE [LARGE SCALE GENOMIC DNA]</scope>
    <source>
        <strain evidence="2 3">LR5S19</strain>
    </source>
</reference>
<feature type="transmembrane region" description="Helical" evidence="1">
    <location>
        <begin position="30"/>
        <end position="54"/>
    </location>
</feature>
<accession>A0ABT7L9A0</accession>
<evidence type="ECO:0000313" key="3">
    <source>
        <dbReference type="Proteomes" id="UP001235343"/>
    </source>
</evidence>
<proteinExistence type="predicted"/>
<sequence>MRTSPLFMASLYFGMGVLFTYIAIQSVEDTIWNFITILLAFFATLDFVVSMRLFKLHIKITKAKDNNK</sequence>
<organism evidence="2 3">
    <name type="scientific">Aquibacillus rhizosphaerae</name>
    <dbReference type="NCBI Taxonomy" id="3051431"/>
    <lineage>
        <taxon>Bacteria</taxon>
        <taxon>Bacillati</taxon>
        <taxon>Bacillota</taxon>
        <taxon>Bacilli</taxon>
        <taxon>Bacillales</taxon>
        <taxon>Bacillaceae</taxon>
        <taxon>Aquibacillus</taxon>
    </lineage>
</organism>
<dbReference type="Pfam" id="PF14146">
    <property type="entry name" value="DUF4305"/>
    <property type="match status" value="1"/>
</dbReference>
<name>A0ABT7L9A0_9BACI</name>
<dbReference type="InterPro" id="IPR025426">
    <property type="entry name" value="DUF4305"/>
</dbReference>
<protein>
    <submittedName>
        <fullName evidence="2">YdiK family protein</fullName>
    </submittedName>
</protein>
<comment type="caution">
    <text evidence="2">The sequence shown here is derived from an EMBL/GenBank/DDBJ whole genome shotgun (WGS) entry which is preliminary data.</text>
</comment>
<dbReference type="RefSeq" id="WP_285933243.1">
    <property type="nucleotide sequence ID" value="NZ_JASTZU010000051.1"/>
</dbReference>
<keyword evidence="1" id="KW-0472">Membrane</keyword>
<dbReference type="EMBL" id="JASTZU010000051">
    <property type="protein sequence ID" value="MDL4841954.1"/>
    <property type="molecule type" value="Genomic_DNA"/>
</dbReference>
<keyword evidence="1" id="KW-1133">Transmembrane helix</keyword>
<keyword evidence="3" id="KW-1185">Reference proteome</keyword>
<evidence type="ECO:0000256" key="1">
    <source>
        <dbReference type="SAM" id="Phobius"/>
    </source>
</evidence>